<feature type="transmembrane region" description="Helical" evidence="1">
    <location>
        <begin position="226"/>
        <end position="245"/>
    </location>
</feature>
<sequence length="330" mass="37075">MPNFMGLIYNELLKMVRKKRILVVLLILAILIPIFTYAQYRTVQTNIQNLGTSDWKTLIQQQIVDNQNRLTSSRIPEEWRKLIKISIQQQQYYLDHDINPTSPGAPTFIRKFIDQAISLFLPLLIVVVAADIVSSEHSGGTIKLLLTRPVQRWKVLLAKYVSLILLVSFIVTVTALLSYLISGLVFGYTGWNMPVLTGFDTQNDELITQGVHLVPQWKYILMSYGLAWFACTAVATLSLMVSVLLRSTAASMGTMLAAIIAGNLLTQLSPSWTTIKYFVFTNLSLTNYLSGTPMMIEGMSLPFSLIILCVWSIISLLIAFTVFTKKDILA</sequence>
<name>A0A1I6R132_9BACL</name>
<dbReference type="EMBL" id="FPAA01000004">
    <property type="protein sequence ID" value="SFS58375.1"/>
    <property type="molecule type" value="Genomic_DNA"/>
</dbReference>
<dbReference type="PANTHER" id="PTHR37305:SF2">
    <property type="entry name" value="BACITRACIN TRANSPORT PERMEASE PROTEIN BCRB"/>
    <property type="match status" value="1"/>
</dbReference>
<feature type="transmembrane region" description="Helical" evidence="1">
    <location>
        <begin position="116"/>
        <end position="134"/>
    </location>
</feature>
<dbReference type="PANTHER" id="PTHR37305">
    <property type="entry name" value="INTEGRAL MEMBRANE PROTEIN-RELATED"/>
    <property type="match status" value="1"/>
</dbReference>
<evidence type="ECO:0000313" key="3">
    <source>
        <dbReference type="Proteomes" id="UP000198660"/>
    </source>
</evidence>
<feature type="transmembrane region" description="Helical" evidence="1">
    <location>
        <begin position="21"/>
        <end position="40"/>
    </location>
</feature>
<keyword evidence="3" id="KW-1185">Reference proteome</keyword>
<dbReference type="Proteomes" id="UP000198660">
    <property type="component" value="Unassembled WGS sequence"/>
</dbReference>
<dbReference type="AlphaFoldDB" id="A0A1I6R132"/>
<dbReference type="Pfam" id="PF12679">
    <property type="entry name" value="ABC2_membrane_2"/>
    <property type="match status" value="1"/>
</dbReference>
<protein>
    <submittedName>
        <fullName evidence="2">ABC-2 type transport system permease protein</fullName>
    </submittedName>
</protein>
<dbReference type="RefSeq" id="WP_425435301.1">
    <property type="nucleotide sequence ID" value="NZ_FPAA01000004.1"/>
</dbReference>
<dbReference type="GO" id="GO:0005886">
    <property type="term" value="C:plasma membrane"/>
    <property type="evidence" value="ECO:0007669"/>
    <property type="project" value="UniProtKB-SubCell"/>
</dbReference>
<organism evidence="2 3">
    <name type="scientific">Marininema halotolerans</name>
    <dbReference type="NCBI Taxonomy" id="1155944"/>
    <lineage>
        <taxon>Bacteria</taxon>
        <taxon>Bacillati</taxon>
        <taxon>Bacillota</taxon>
        <taxon>Bacilli</taxon>
        <taxon>Bacillales</taxon>
        <taxon>Thermoactinomycetaceae</taxon>
        <taxon>Marininema</taxon>
    </lineage>
</organism>
<dbReference type="GO" id="GO:0140359">
    <property type="term" value="F:ABC-type transporter activity"/>
    <property type="evidence" value="ECO:0007669"/>
    <property type="project" value="InterPro"/>
</dbReference>
<feature type="transmembrane region" description="Helical" evidence="1">
    <location>
        <begin position="299"/>
        <end position="323"/>
    </location>
</feature>
<keyword evidence="1" id="KW-0472">Membrane</keyword>
<proteinExistence type="predicted"/>
<feature type="transmembrane region" description="Helical" evidence="1">
    <location>
        <begin position="155"/>
        <end position="181"/>
    </location>
</feature>
<evidence type="ECO:0000313" key="2">
    <source>
        <dbReference type="EMBL" id="SFS58375.1"/>
    </source>
</evidence>
<reference evidence="3" key="1">
    <citation type="submission" date="2016-10" db="EMBL/GenBank/DDBJ databases">
        <authorList>
            <person name="Varghese N."/>
            <person name="Submissions S."/>
        </authorList>
    </citation>
    <scope>NUCLEOTIDE SEQUENCE [LARGE SCALE GENOMIC DNA]</scope>
    <source>
        <strain evidence="3">DSM 45789</strain>
    </source>
</reference>
<evidence type="ECO:0000256" key="1">
    <source>
        <dbReference type="SAM" id="Phobius"/>
    </source>
</evidence>
<gene>
    <name evidence="2" type="ORF">SAMN05444972_10413</name>
</gene>
<keyword evidence="1" id="KW-1133">Transmembrane helix</keyword>
<feature type="transmembrane region" description="Helical" evidence="1">
    <location>
        <begin position="257"/>
        <end position="279"/>
    </location>
</feature>
<keyword evidence="1" id="KW-0812">Transmembrane</keyword>
<dbReference type="CDD" id="cd21809">
    <property type="entry name" value="ABC-2_lan_permease-like"/>
    <property type="match status" value="1"/>
</dbReference>
<accession>A0A1I6R132</accession>